<reference evidence="4" key="2">
    <citation type="submission" date="2023-01" db="EMBL/GenBank/DDBJ databases">
        <title>Draft genome sequence of Portibacter lacus strain NBRC 108769.</title>
        <authorList>
            <person name="Sun Q."/>
            <person name="Mori K."/>
        </authorList>
    </citation>
    <scope>NUCLEOTIDE SEQUENCE</scope>
    <source>
        <strain evidence="4">NBRC 108769</strain>
    </source>
</reference>
<dbReference type="Gene3D" id="3.40.50.2000">
    <property type="entry name" value="Glycogen Phosphorylase B"/>
    <property type="match status" value="2"/>
</dbReference>
<dbReference type="PANTHER" id="PTHR46401:SF2">
    <property type="entry name" value="GLYCOSYLTRANSFERASE WBBK-RELATED"/>
    <property type="match status" value="1"/>
</dbReference>
<keyword evidence="5" id="KW-1185">Reference proteome</keyword>
<dbReference type="Pfam" id="PF00534">
    <property type="entry name" value="Glycos_transf_1"/>
    <property type="match status" value="1"/>
</dbReference>
<gene>
    <name evidence="4" type="ORF">GCM10007940_14690</name>
</gene>
<dbReference type="Proteomes" id="UP001156666">
    <property type="component" value="Unassembled WGS sequence"/>
</dbReference>
<evidence type="ECO:0000313" key="5">
    <source>
        <dbReference type="Proteomes" id="UP001156666"/>
    </source>
</evidence>
<dbReference type="PANTHER" id="PTHR46401">
    <property type="entry name" value="GLYCOSYLTRANSFERASE WBBK-RELATED"/>
    <property type="match status" value="1"/>
</dbReference>
<comment type="caution">
    <text evidence="4">The sequence shown here is derived from an EMBL/GenBank/DDBJ whole genome shotgun (WGS) entry which is preliminary data.</text>
</comment>
<dbReference type="RefSeq" id="WP_235290964.1">
    <property type="nucleotide sequence ID" value="NZ_BSOH01000007.1"/>
</dbReference>
<organism evidence="4 5">
    <name type="scientific">Portibacter lacus</name>
    <dbReference type="NCBI Taxonomy" id="1099794"/>
    <lineage>
        <taxon>Bacteria</taxon>
        <taxon>Pseudomonadati</taxon>
        <taxon>Bacteroidota</taxon>
        <taxon>Saprospiria</taxon>
        <taxon>Saprospirales</taxon>
        <taxon>Haliscomenobacteraceae</taxon>
        <taxon>Portibacter</taxon>
    </lineage>
</organism>
<keyword evidence="1 4" id="KW-0808">Transferase</keyword>
<dbReference type="AlphaFoldDB" id="A0AA37SPJ5"/>
<dbReference type="EMBL" id="BSOH01000007">
    <property type="protein sequence ID" value="GLR16854.1"/>
    <property type="molecule type" value="Genomic_DNA"/>
</dbReference>
<proteinExistence type="predicted"/>
<dbReference type="CDD" id="cd03809">
    <property type="entry name" value="GT4_MtfB-like"/>
    <property type="match status" value="1"/>
</dbReference>
<dbReference type="InterPro" id="IPR001296">
    <property type="entry name" value="Glyco_trans_1"/>
</dbReference>
<dbReference type="GO" id="GO:0016757">
    <property type="term" value="F:glycosyltransferase activity"/>
    <property type="evidence" value="ECO:0007669"/>
    <property type="project" value="InterPro"/>
</dbReference>
<dbReference type="InterPro" id="IPR028098">
    <property type="entry name" value="Glyco_trans_4-like_N"/>
</dbReference>
<protein>
    <submittedName>
        <fullName evidence="4">Glycosyl transferase family 1</fullName>
    </submittedName>
</protein>
<evidence type="ECO:0000256" key="1">
    <source>
        <dbReference type="ARBA" id="ARBA00022679"/>
    </source>
</evidence>
<accession>A0AA37SPJ5</accession>
<dbReference type="SUPFAM" id="SSF53756">
    <property type="entry name" value="UDP-Glycosyltransferase/glycogen phosphorylase"/>
    <property type="match status" value="1"/>
</dbReference>
<evidence type="ECO:0000313" key="4">
    <source>
        <dbReference type="EMBL" id="GLR16854.1"/>
    </source>
</evidence>
<dbReference type="Pfam" id="PF13439">
    <property type="entry name" value="Glyco_transf_4"/>
    <property type="match status" value="1"/>
</dbReference>
<feature type="domain" description="Glycosyl transferase family 1" evidence="2">
    <location>
        <begin position="182"/>
        <end position="330"/>
    </location>
</feature>
<evidence type="ECO:0000259" key="3">
    <source>
        <dbReference type="Pfam" id="PF13439"/>
    </source>
</evidence>
<reference evidence="4" key="1">
    <citation type="journal article" date="2014" name="Int. J. Syst. Evol. Microbiol.">
        <title>Complete genome sequence of Corynebacterium casei LMG S-19264T (=DSM 44701T), isolated from a smear-ripened cheese.</title>
        <authorList>
            <consortium name="US DOE Joint Genome Institute (JGI-PGF)"/>
            <person name="Walter F."/>
            <person name="Albersmeier A."/>
            <person name="Kalinowski J."/>
            <person name="Ruckert C."/>
        </authorList>
    </citation>
    <scope>NUCLEOTIDE SEQUENCE</scope>
    <source>
        <strain evidence="4">NBRC 108769</strain>
    </source>
</reference>
<sequence length="365" mass="41906">MKIAFDAKRLFFNSTGLGNYSRSLVREISELNSENEILLFSPKVENTEFVDFLSDRYDIVTSDGKKLWRYSRMVKDLKEIQPDIYHGLSNELPLGIEKLKHTKSIVTIHDLIFMRFPQYYPKVDRIFYKEKFQRACQKADHIIAVSEATKLDIIDFFSIPEQKISVIYQSCAPIFYEDSIVSNQRVDRPFFLFVSSITERKNLKLIIEALAGFSKKERAKLVVVGDGGKYKKEMLDLILRLKLKDDVEFKGHIDNKDLKELYRKAVATIYPSFCEGFGIPIIESLMSGTPVITSNLSAMPEAASGLGKLIDPYNVEALIAAMWHYLDEKESVSEEDIAFIKMKFNPKKLASQVLGTYNFILNVKL</sequence>
<name>A0AA37SPJ5_9BACT</name>
<evidence type="ECO:0000259" key="2">
    <source>
        <dbReference type="Pfam" id="PF00534"/>
    </source>
</evidence>
<feature type="domain" description="Glycosyltransferase subfamily 4-like N-terminal" evidence="3">
    <location>
        <begin position="16"/>
        <end position="168"/>
    </location>
</feature>